<proteinExistence type="predicted"/>
<dbReference type="AlphaFoldDB" id="A0A2H3BGY7"/>
<keyword evidence="3" id="KW-1185">Reference proteome</keyword>
<reference evidence="3" key="1">
    <citation type="journal article" date="2017" name="Nat. Ecol. Evol.">
        <title>Genome expansion and lineage-specific genetic innovations in the forest pathogenic fungi Armillaria.</title>
        <authorList>
            <person name="Sipos G."/>
            <person name="Prasanna A.N."/>
            <person name="Walter M.C."/>
            <person name="O'Connor E."/>
            <person name="Balint B."/>
            <person name="Krizsan K."/>
            <person name="Kiss B."/>
            <person name="Hess J."/>
            <person name="Varga T."/>
            <person name="Slot J."/>
            <person name="Riley R."/>
            <person name="Boka B."/>
            <person name="Rigling D."/>
            <person name="Barry K."/>
            <person name="Lee J."/>
            <person name="Mihaltcheva S."/>
            <person name="LaButti K."/>
            <person name="Lipzen A."/>
            <person name="Waldron R."/>
            <person name="Moloney N.M."/>
            <person name="Sperisen C."/>
            <person name="Kredics L."/>
            <person name="Vagvoelgyi C."/>
            <person name="Patrignani A."/>
            <person name="Fitzpatrick D."/>
            <person name="Nagy I."/>
            <person name="Doyle S."/>
            <person name="Anderson J.B."/>
            <person name="Grigoriev I.V."/>
            <person name="Gueldener U."/>
            <person name="Muensterkoetter M."/>
            <person name="Nagy L.G."/>
        </authorList>
    </citation>
    <scope>NUCLEOTIDE SEQUENCE [LARGE SCALE GENOMIC DNA]</scope>
    <source>
        <strain evidence="3">28-4</strain>
    </source>
</reference>
<evidence type="ECO:0000313" key="2">
    <source>
        <dbReference type="EMBL" id="PBK63093.1"/>
    </source>
</evidence>
<feature type="chain" id="PRO_5013803232" description="Secreted protein" evidence="1">
    <location>
        <begin position="19"/>
        <end position="137"/>
    </location>
</feature>
<evidence type="ECO:0008006" key="4">
    <source>
        <dbReference type="Google" id="ProtNLM"/>
    </source>
</evidence>
<accession>A0A2H3BGY7</accession>
<dbReference type="EMBL" id="KZ293461">
    <property type="protein sequence ID" value="PBK63093.1"/>
    <property type="molecule type" value="Genomic_DNA"/>
</dbReference>
<evidence type="ECO:0000256" key="1">
    <source>
        <dbReference type="SAM" id="SignalP"/>
    </source>
</evidence>
<name>A0A2H3BGY7_9AGAR</name>
<evidence type="ECO:0000313" key="3">
    <source>
        <dbReference type="Proteomes" id="UP000218334"/>
    </source>
</evidence>
<sequence>MHAPLLFHVHAFFHLLWTIPDLARFCNIRMETSCYRYLRNVSGWHDGHASMEQTSRRKTIHRLHRLYGRSRTGDPITPLPSYLKHPGLNRPWLTIMLNLSIAAFRNIAARRGKATLVTITLFFSGAREHTGCFLGVI</sequence>
<gene>
    <name evidence="2" type="ORF">ARMSODRAFT_553386</name>
</gene>
<dbReference type="Proteomes" id="UP000218334">
    <property type="component" value="Unassembled WGS sequence"/>
</dbReference>
<protein>
    <recommendedName>
        <fullName evidence="4">Secreted protein</fullName>
    </recommendedName>
</protein>
<organism evidence="2 3">
    <name type="scientific">Armillaria solidipes</name>
    <dbReference type="NCBI Taxonomy" id="1076256"/>
    <lineage>
        <taxon>Eukaryota</taxon>
        <taxon>Fungi</taxon>
        <taxon>Dikarya</taxon>
        <taxon>Basidiomycota</taxon>
        <taxon>Agaricomycotina</taxon>
        <taxon>Agaricomycetes</taxon>
        <taxon>Agaricomycetidae</taxon>
        <taxon>Agaricales</taxon>
        <taxon>Marasmiineae</taxon>
        <taxon>Physalacriaceae</taxon>
        <taxon>Armillaria</taxon>
    </lineage>
</organism>
<feature type="signal peptide" evidence="1">
    <location>
        <begin position="1"/>
        <end position="18"/>
    </location>
</feature>
<keyword evidence="1" id="KW-0732">Signal</keyword>